<reference evidence="1 2" key="1">
    <citation type="submission" date="2018-06" db="EMBL/GenBank/DDBJ databases">
        <authorList>
            <consortium name="Pathogen Informatics"/>
            <person name="Doyle S."/>
        </authorList>
    </citation>
    <scope>NUCLEOTIDE SEQUENCE [LARGE SCALE GENOMIC DNA]</scope>
    <source>
        <strain evidence="1 2">NCTC10717</strain>
    </source>
</reference>
<dbReference type="EC" id="3.1.-.-" evidence="1"/>
<keyword evidence="1" id="KW-0378">Hydrolase</keyword>
<gene>
    <name evidence="1" type="primary">pemK</name>
    <name evidence="1" type="ORF">NCTC10717_00331</name>
</gene>
<dbReference type="InterPro" id="IPR003477">
    <property type="entry name" value="PemK-like"/>
</dbReference>
<sequence length="118" mass="13034">MTYIPEKGDIIHLQFDPASGTEMKGRHYALALSPKVFNQATGLAYVCPISQGMAGGARSLGMLSTLQGSGTHTQGNVHCHQLKSIDWRIRQAVFKEKVPNMVIEDVMARLQAILFDEY</sequence>
<proteinExistence type="predicted"/>
<dbReference type="GO" id="GO:0006402">
    <property type="term" value="P:mRNA catabolic process"/>
    <property type="evidence" value="ECO:0007669"/>
    <property type="project" value="TreeGrafter"/>
</dbReference>
<dbReference type="GO" id="GO:0003677">
    <property type="term" value="F:DNA binding"/>
    <property type="evidence" value="ECO:0007669"/>
    <property type="project" value="InterPro"/>
</dbReference>
<accession>A0A380MJF0</accession>
<dbReference type="GO" id="GO:0004521">
    <property type="term" value="F:RNA endonuclease activity"/>
    <property type="evidence" value="ECO:0007669"/>
    <property type="project" value="TreeGrafter"/>
</dbReference>
<dbReference type="AlphaFoldDB" id="A0A380MJF0"/>
<dbReference type="EMBL" id="UHIA01000003">
    <property type="protein sequence ID" value="SUO91978.1"/>
    <property type="molecule type" value="Genomic_DNA"/>
</dbReference>
<evidence type="ECO:0000313" key="2">
    <source>
        <dbReference type="Proteomes" id="UP000254575"/>
    </source>
</evidence>
<keyword evidence="2" id="KW-1185">Reference proteome</keyword>
<dbReference type="OrthoDB" id="9808744at2"/>
<dbReference type="SUPFAM" id="SSF50118">
    <property type="entry name" value="Cell growth inhibitor/plasmid maintenance toxic component"/>
    <property type="match status" value="1"/>
</dbReference>
<dbReference type="RefSeq" id="WP_115217639.1">
    <property type="nucleotide sequence ID" value="NZ_UHIA01000003.1"/>
</dbReference>
<dbReference type="GO" id="GO:0016075">
    <property type="term" value="P:rRNA catabolic process"/>
    <property type="evidence" value="ECO:0007669"/>
    <property type="project" value="TreeGrafter"/>
</dbReference>
<dbReference type="GO" id="GO:0016787">
    <property type="term" value="F:hydrolase activity"/>
    <property type="evidence" value="ECO:0007669"/>
    <property type="project" value="UniProtKB-KW"/>
</dbReference>
<name>A0A380MJF0_9GAMM</name>
<organism evidence="1 2">
    <name type="scientific">Suttonella indologenes</name>
    <dbReference type="NCBI Taxonomy" id="13276"/>
    <lineage>
        <taxon>Bacteria</taxon>
        <taxon>Pseudomonadati</taxon>
        <taxon>Pseudomonadota</taxon>
        <taxon>Gammaproteobacteria</taxon>
        <taxon>Cardiobacteriales</taxon>
        <taxon>Cardiobacteriaceae</taxon>
        <taxon>Suttonella</taxon>
    </lineage>
</organism>
<dbReference type="Proteomes" id="UP000254575">
    <property type="component" value="Unassembled WGS sequence"/>
</dbReference>
<dbReference type="PANTHER" id="PTHR33988:SF3">
    <property type="entry name" value="ENDORIBONUCLEASE TOXIN CHPB-RELATED"/>
    <property type="match status" value="1"/>
</dbReference>
<dbReference type="PANTHER" id="PTHR33988">
    <property type="entry name" value="ENDORIBONUCLEASE MAZF-RELATED"/>
    <property type="match status" value="1"/>
</dbReference>
<dbReference type="Pfam" id="PF02452">
    <property type="entry name" value="PemK_toxin"/>
    <property type="match status" value="1"/>
</dbReference>
<evidence type="ECO:0000313" key="1">
    <source>
        <dbReference type="EMBL" id="SUO91978.1"/>
    </source>
</evidence>
<dbReference type="InterPro" id="IPR011067">
    <property type="entry name" value="Plasmid_toxin/cell-grow_inhib"/>
</dbReference>
<protein>
    <submittedName>
        <fullName evidence="1">mRNA interferase PemK</fullName>
        <ecNumber evidence="1">3.1.-.-</ecNumber>
    </submittedName>
</protein>
<dbReference type="Gene3D" id="2.30.30.110">
    <property type="match status" value="1"/>
</dbReference>